<organism evidence="2 3">
    <name type="scientific">Providencia huaxiensis</name>
    <dbReference type="NCBI Taxonomy" id="2027290"/>
    <lineage>
        <taxon>Bacteria</taxon>
        <taxon>Pseudomonadati</taxon>
        <taxon>Pseudomonadota</taxon>
        <taxon>Gammaproteobacteria</taxon>
        <taxon>Enterobacterales</taxon>
        <taxon>Morganellaceae</taxon>
        <taxon>Providencia</taxon>
    </lineage>
</organism>
<dbReference type="NCBIfam" id="TIGR01635">
    <property type="entry name" value="tail_comp_S"/>
    <property type="match status" value="2"/>
</dbReference>
<protein>
    <submittedName>
        <fullName evidence="2">Phage virion morphogenesis protein</fullName>
    </submittedName>
</protein>
<dbReference type="Pfam" id="PF05069">
    <property type="entry name" value="Phage_tail_S"/>
    <property type="match status" value="2"/>
</dbReference>
<dbReference type="EMBL" id="JAGKLY010000006">
    <property type="protein sequence ID" value="MBQ0269576.1"/>
    <property type="molecule type" value="Genomic_DNA"/>
</dbReference>
<evidence type="ECO:0000313" key="2">
    <source>
        <dbReference type="EMBL" id="MBQ0269576.1"/>
    </source>
</evidence>
<feature type="region of interest" description="Disordered" evidence="1">
    <location>
        <begin position="38"/>
        <end position="61"/>
    </location>
</feature>
<dbReference type="InterPro" id="IPR006522">
    <property type="entry name" value="Phage_virion_morphogenesis"/>
</dbReference>
<dbReference type="RefSeq" id="WP_165880701.1">
    <property type="nucleotide sequence ID" value="NZ_JAGKLY010000006.1"/>
</dbReference>
<evidence type="ECO:0000256" key="1">
    <source>
        <dbReference type="SAM" id="MobiDB-lite"/>
    </source>
</evidence>
<name>A0A8I2DBH5_9GAMM</name>
<comment type="caution">
    <text evidence="2">The sequence shown here is derived from an EMBL/GenBank/DDBJ whole genome shotgun (WGS) entry which is preliminary data.</text>
</comment>
<sequence>MSNENSLFAQLDDELSRLLSTTSPAYRRRLSARLAKAIRTDQQKRIRSQKNPDGSAYQARKTKVLRSKQSVEFLYKGEVRRLRSWRSTKGRNGRMITGFDEERGALRSFYRSDIDRFLAINLSETRRSTKRPDPMFQRLRTARFLRMQSTPAAAVVGFQGRAAAIARQHQYGLNGTINELAKTQYPQRELLGLSTHERMGLLEIIYQDLMSAK</sequence>
<evidence type="ECO:0000313" key="3">
    <source>
        <dbReference type="Proteomes" id="UP000674270"/>
    </source>
</evidence>
<proteinExistence type="predicted"/>
<dbReference type="Proteomes" id="UP000674270">
    <property type="component" value="Unassembled WGS sequence"/>
</dbReference>
<reference evidence="2" key="1">
    <citation type="submission" date="2021-03" db="EMBL/GenBank/DDBJ databases">
        <authorList>
            <person name="Stanton E."/>
        </authorList>
    </citation>
    <scope>NUCLEOTIDE SEQUENCE</scope>
    <source>
        <strain evidence="2">2020EL-00113</strain>
    </source>
</reference>
<dbReference type="AlphaFoldDB" id="A0A8I2DBH5"/>
<gene>
    <name evidence="2" type="ORF">J7T18_14820</name>
</gene>
<accession>A0A8I2DBH5</accession>